<dbReference type="AlphaFoldDB" id="A0A1I0E9J3"/>
<protein>
    <submittedName>
        <fullName evidence="1">Uncharacterized protein</fullName>
    </submittedName>
</protein>
<reference evidence="1 2" key="1">
    <citation type="submission" date="2016-10" db="EMBL/GenBank/DDBJ databases">
        <authorList>
            <person name="de Groot N.N."/>
        </authorList>
    </citation>
    <scope>NUCLEOTIDE SEQUENCE [LARGE SCALE GENOMIC DNA]</scope>
    <source>
        <strain evidence="1 2">Nl7</strain>
    </source>
</reference>
<gene>
    <name evidence="1" type="ORF">SAMN05216412_10648</name>
</gene>
<organism evidence="1 2">
    <name type="scientific">Nitrosospira multiformis</name>
    <dbReference type="NCBI Taxonomy" id="1231"/>
    <lineage>
        <taxon>Bacteria</taxon>
        <taxon>Pseudomonadati</taxon>
        <taxon>Pseudomonadota</taxon>
        <taxon>Betaproteobacteria</taxon>
        <taxon>Nitrosomonadales</taxon>
        <taxon>Nitrosomonadaceae</taxon>
        <taxon>Nitrosospira</taxon>
    </lineage>
</organism>
<proteinExistence type="predicted"/>
<name>A0A1I0E9J3_9PROT</name>
<accession>A0A1I0E9J3</accession>
<evidence type="ECO:0000313" key="1">
    <source>
        <dbReference type="EMBL" id="SET41068.1"/>
    </source>
</evidence>
<dbReference type="Proteomes" id="UP000183339">
    <property type="component" value="Unassembled WGS sequence"/>
</dbReference>
<sequence length="47" mass="5382">MGKYGEERFVKAFGRFILYASSHSTVNVYNLFNLYMTTRGSLLTGIK</sequence>
<evidence type="ECO:0000313" key="2">
    <source>
        <dbReference type="Proteomes" id="UP000183339"/>
    </source>
</evidence>
<dbReference type="EMBL" id="FOHI01000006">
    <property type="protein sequence ID" value="SET41068.1"/>
    <property type="molecule type" value="Genomic_DNA"/>
</dbReference>